<evidence type="ECO:0008006" key="5">
    <source>
        <dbReference type="Google" id="ProtNLM"/>
    </source>
</evidence>
<gene>
    <name evidence="3" type="ORF">ACFO7V_18660</name>
</gene>
<accession>A0ABV9MQA9</accession>
<keyword evidence="2" id="KW-0812">Transmembrane</keyword>
<proteinExistence type="predicted"/>
<evidence type="ECO:0000256" key="1">
    <source>
        <dbReference type="SAM" id="MobiDB-lite"/>
    </source>
</evidence>
<feature type="region of interest" description="Disordered" evidence="1">
    <location>
        <begin position="172"/>
        <end position="193"/>
    </location>
</feature>
<keyword evidence="4" id="KW-1185">Reference proteome</keyword>
<evidence type="ECO:0000313" key="3">
    <source>
        <dbReference type="EMBL" id="MFC4718141.1"/>
    </source>
</evidence>
<evidence type="ECO:0000256" key="2">
    <source>
        <dbReference type="SAM" id="Phobius"/>
    </source>
</evidence>
<evidence type="ECO:0000313" key="4">
    <source>
        <dbReference type="Proteomes" id="UP001595884"/>
    </source>
</evidence>
<sequence>MRLGQDLTRDTTLESRQYELLGMDLGDGISRRMGGILVMLCLVWVGLMFLILGPPTPYTFIFYSLPPGAIGVFGARQNAQQPRRVNLTQWALKIRQFFIGHKPVINLGRTPSNRREWMPLSDRTDFSTILHSLYKDENEAITYKQIDDFTYKNRPVSRLIESNRHPVMLYGEEISPKERTRGKARKGNHENQR</sequence>
<protein>
    <recommendedName>
        <fullName evidence="5">PrgI family protein</fullName>
    </recommendedName>
</protein>
<keyword evidence="2" id="KW-0472">Membrane</keyword>
<feature type="transmembrane region" description="Helical" evidence="2">
    <location>
        <begin position="58"/>
        <end position="75"/>
    </location>
</feature>
<feature type="compositionally biased region" description="Basic and acidic residues" evidence="1">
    <location>
        <begin position="174"/>
        <end position="193"/>
    </location>
</feature>
<organism evidence="3 4">
    <name type="scientific">Glutamicibacter bergerei</name>
    <dbReference type="NCBI Taxonomy" id="256702"/>
    <lineage>
        <taxon>Bacteria</taxon>
        <taxon>Bacillati</taxon>
        <taxon>Actinomycetota</taxon>
        <taxon>Actinomycetes</taxon>
        <taxon>Micrococcales</taxon>
        <taxon>Micrococcaceae</taxon>
        <taxon>Glutamicibacter</taxon>
    </lineage>
</organism>
<feature type="transmembrane region" description="Helical" evidence="2">
    <location>
        <begin position="33"/>
        <end position="52"/>
    </location>
</feature>
<keyword evidence="2" id="KW-1133">Transmembrane helix</keyword>
<comment type="caution">
    <text evidence="3">The sequence shown here is derived from an EMBL/GenBank/DDBJ whole genome shotgun (WGS) entry which is preliminary data.</text>
</comment>
<reference evidence="4" key="1">
    <citation type="journal article" date="2019" name="Int. J. Syst. Evol. Microbiol.">
        <title>The Global Catalogue of Microorganisms (GCM) 10K type strain sequencing project: providing services to taxonomists for standard genome sequencing and annotation.</title>
        <authorList>
            <consortium name="The Broad Institute Genomics Platform"/>
            <consortium name="The Broad Institute Genome Sequencing Center for Infectious Disease"/>
            <person name="Wu L."/>
            <person name="Ma J."/>
        </authorList>
    </citation>
    <scope>NUCLEOTIDE SEQUENCE [LARGE SCALE GENOMIC DNA]</scope>
    <source>
        <strain evidence="4">CGMCC 1.12849</strain>
    </source>
</reference>
<dbReference type="EMBL" id="JBHSHE010000116">
    <property type="protein sequence ID" value="MFC4718141.1"/>
    <property type="molecule type" value="Genomic_DNA"/>
</dbReference>
<dbReference type="Proteomes" id="UP001595884">
    <property type="component" value="Unassembled WGS sequence"/>
</dbReference>
<name>A0ABV9MQA9_9MICC</name>
<dbReference type="RefSeq" id="WP_346060376.1">
    <property type="nucleotide sequence ID" value="NZ_BAAAVQ010000124.1"/>
</dbReference>